<accession>A0A2T0JYB4</accession>
<dbReference type="NCBIfam" id="NF038403">
    <property type="entry name" value="perm_prefix_1"/>
    <property type="match status" value="1"/>
</dbReference>
<dbReference type="InterPro" id="IPR047928">
    <property type="entry name" value="Perm_prefix_1"/>
</dbReference>
<dbReference type="Proteomes" id="UP000239415">
    <property type="component" value="Unassembled WGS sequence"/>
</dbReference>
<feature type="transmembrane region" description="Helical" evidence="1">
    <location>
        <begin position="168"/>
        <end position="190"/>
    </location>
</feature>
<name>A0A2T0JYB4_9ACTN</name>
<feature type="transmembrane region" description="Helical" evidence="1">
    <location>
        <begin position="86"/>
        <end position="108"/>
    </location>
</feature>
<feature type="transmembrane region" description="Helical" evidence="1">
    <location>
        <begin position="210"/>
        <end position="229"/>
    </location>
</feature>
<evidence type="ECO:0000256" key="1">
    <source>
        <dbReference type="SAM" id="Phobius"/>
    </source>
</evidence>
<sequence>MTTLIDRYVFTVLRRVPEQQRTDIERELRTSIDDAVDARVGGGEAREAAVEAALLELGDPDRLADGYAGRPQYLIGPIFYPLWKRLLTTLLSIVLPAVVTIAVVIRVLQDATFGDVIGTVVGTTLTVGAHMVFWVTLTFALLDRAGVEKADLRRRAWTPDDLPRYEPGFLTPAQLWATVLWPVLMIAALVLQQFAFTEEPVLDPANWSFWWPYLIVVLILEGLYGVWVFRRGAWSHTVTAVNALLAVLFTAPVVWLAATEQFFNPEWIAGVDWGTQDPLRWLTGITITIAVAGAIYDIAEVAVRAERARRGLATPVPGTGREFTAPLS</sequence>
<keyword evidence="3" id="KW-1185">Reference proteome</keyword>
<evidence type="ECO:0000313" key="3">
    <source>
        <dbReference type="Proteomes" id="UP000239415"/>
    </source>
</evidence>
<proteinExistence type="predicted"/>
<organism evidence="2 3">
    <name type="scientific">Actinoplanes italicus</name>
    <dbReference type="NCBI Taxonomy" id="113567"/>
    <lineage>
        <taxon>Bacteria</taxon>
        <taxon>Bacillati</taxon>
        <taxon>Actinomycetota</taxon>
        <taxon>Actinomycetes</taxon>
        <taxon>Micromonosporales</taxon>
        <taxon>Micromonosporaceae</taxon>
        <taxon>Actinoplanes</taxon>
    </lineage>
</organism>
<dbReference type="EMBL" id="PVMZ01000024">
    <property type="protein sequence ID" value="PRX13853.1"/>
    <property type="molecule type" value="Genomic_DNA"/>
</dbReference>
<feature type="transmembrane region" description="Helical" evidence="1">
    <location>
        <begin position="128"/>
        <end position="147"/>
    </location>
</feature>
<reference evidence="2 3" key="1">
    <citation type="submission" date="2018-03" db="EMBL/GenBank/DDBJ databases">
        <title>Genomic Encyclopedia of Archaeal and Bacterial Type Strains, Phase II (KMG-II): from individual species to whole genera.</title>
        <authorList>
            <person name="Goeker M."/>
        </authorList>
    </citation>
    <scope>NUCLEOTIDE SEQUENCE [LARGE SCALE GENOMIC DNA]</scope>
    <source>
        <strain evidence="2 3">DSM 43146</strain>
    </source>
</reference>
<comment type="caution">
    <text evidence="2">The sequence shown here is derived from an EMBL/GenBank/DDBJ whole genome shotgun (WGS) entry which is preliminary data.</text>
</comment>
<feature type="transmembrane region" description="Helical" evidence="1">
    <location>
        <begin position="241"/>
        <end position="258"/>
    </location>
</feature>
<dbReference type="AlphaFoldDB" id="A0A2T0JYB4"/>
<evidence type="ECO:0000313" key="2">
    <source>
        <dbReference type="EMBL" id="PRX13853.1"/>
    </source>
</evidence>
<keyword evidence="1" id="KW-1133">Transmembrane helix</keyword>
<gene>
    <name evidence="2" type="ORF">CLV67_12442</name>
</gene>
<protein>
    <submittedName>
        <fullName evidence="2">Uncharacterized protein</fullName>
    </submittedName>
</protein>
<keyword evidence="1" id="KW-0812">Transmembrane</keyword>
<dbReference type="RefSeq" id="WP_106328695.1">
    <property type="nucleotide sequence ID" value="NZ_BOMO01000189.1"/>
</dbReference>
<feature type="transmembrane region" description="Helical" evidence="1">
    <location>
        <begin position="278"/>
        <end position="299"/>
    </location>
</feature>
<keyword evidence="1" id="KW-0472">Membrane</keyword>
<dbReference type="OrthoDB" id="3171769at2"/>